<evidence type="ECO:0000256" key="5">
    <source>
        <dbReference type="ARBA" id="ARBA00023136"/>
    </source>
</evidence>
<proteinExistence type="predicted"/>
<feature type="transmembrane region" description="Helical" evidence="6">
    <location>
        <begin position="184"/>
        <end position="202"/>
    </location>
</feature>
<dbReference type="PIRSF" id="PIRSF006324">
    <property type="entry name" value="LeuE"/>
    <property type="match status" value="1"/>
</dbReference>
<keyword evidence="5 6" id="KW-0472">Membrane</keyword>
<dbReference type="Pfam" id="PF01810">
    <property type="entry name" value="LysE"/>
    <property type="match status" value="1"/>
</dbReference>
<feature type="transmembrane region" description="Helical" evidence="6">
    <location>
        <begin position="144"/>
        <end position="172"/>
    </location>
</feature>
<keyword evidence="3 6" id="KW-0812">Transmembrane</keyword>
<gene>
    <name evidence="7" type="ORF">CWS20_12500</name>
</gene>
<organism evidence="7 8">
    <name type="scientific">Cytobacillus horneckiae</name>
    <dbReference type="NCBI Taxonomy" id="549687"/>
    <lineage>
        <taxon>Bacteria</taxon>
        <taxon>Bacillati</taxon>
        <taxon>Bacillota</taxon>
        <taxon>Bacilli</taxon>
        <taxon>Bacillales</taxon>
        <taxon>Bacillaceae</taxon>
        <taxon>Cytobacillus</taxon>
    </lineage>
</organism>
<keyword evidence="4 6" id="KW-1133">Transmembrane helix</keyword>
<dbReference type="Proteomes" id="UP000233343">
    <property type="component" value="Unassembled WGS sequence"/>
</dbReference>
<evidence type="ECO:0000256" key="4">
    <source>
        <dbReference type="ARBA" id="ARBA00022989"/>
    </source>
</evidence>
<name>A0A2N0ZGQ2_9BACI</name>
<evidence type="ECO:0000256" key="2">
    <source>
        <dbReference type="ARBA" id="ARBA00022475"/>
    </source>
</evidence>
<dbReference type="PANTHER" id="PTHR30086:SF20">
    <property type="entry name" value="ARGININE EXPORTER PROTEIN ARGO-RELATED"/>
    <property type="match status" value="1"/>
</dbReference>
<keyword evidence="2" id="KW-1003">Cell membrane</keyword>
<accession>A0A2N0ZGQ2</accession>
<evidence type="ECO:0000256" key="1">
    <source>
        <dbReference type="ARBA" id="ARBA00004651"/>
    </source>
</evidence>
<protein>
    <submittedName>
        <fullName evidence="7">Lysine transporter LysE</fullName>
    </submittedName>
</protein>
<sequence length="206" mass="22506">MDNYLLFLTMSLLLVILPGPDTTLVIQSAVISGKKNGLLTVFGSVSGVLVHTTAAVLGLSAIIVKSALLFSILKYIGAIYLIYLGVMSFIAIKKGNNHNEAVQPKKAQKSFFLQDFTTNASNPKVAVFFLTFLPHFITSKEQALFQFLIMGLSYALITILWLILLVFLVSTISGWLKKPAVQNMIHGCTGAVLMIFGIRLALEKQP</sequence>
<comment type="caution">
    <text evidence="7">The sequence shown here is derived from an EMBL/GenBank/DDBJ whole genome shotgun (WGS) entry which is preliminary data.</text>
</comment>
<dbReference type="GO" id="GO:0005886">
    <property type="term" value="C:plasma membrane"/>
    <property type="evidence" value="ECO:0007669"/>
    <property type="project" value="UniProtKB-SubCell"/>
</dbReference>
<dbReference type="PANTHER" id="PTHR30086">
    <property type="entry name" value="ARGININE EXPORTER PROTEIN ARGO"/>
    <property type="match status" value="1"/>
</dbReference>
<reference evidence="7 8" key="1">
    <citation type="journal article" date="2010" name="Int. J. Syst. Evol. Microbiol.">
        <title>Bacillus horneckiae sp. nov., isolated from a spacecraft-assembly clean room.</title>
        <authorList>
            <person name="Vaishampayan P."/>
            <person name="Probst A."/>
            <person name="Krishnamurthi S."/>
            <person name="Ghosh S."/>
            <person name="Osman S."/>
            <person name="McDowall A."/>
            <person name="Ruckmani A."/>
            <person name="Mayilraj S."/>
            <person name="Venkateswaran K."/>
        </authorList>
    </citation>
    <scope>NUCLEOTIDE SEQUENCE [LARGE SCALE GENOMIC DNA]</scope>
    <source>
        <strain evidence="8">1PO1SC</strain>
    </source>
</reference>
<evidence type="ECO:0000313" key="8">
    <source>
        <dbReference type="Proteomes" id="UP000233343"/>
    </source>
</evidence>
<evidence type="ECO:0000256" key="6">
    <source>
        <dbReference type="SAM" id="Phobius"/>
    </source>
</evidence>
<dbReference type="AlphaFoldDB" id="A0A2N0ZGQ2"/>
<dbReference type="InterPro" id="IPR001123">
    <property type="entry name" value="LeuE-type"/>
</dbReference>
<dbReference type="GO" id="GO:0015171">
    <property type="term" value="F:amino acid transmembrane transporter activity"/>
    <property type="evidence" value="ECO:0007669"/>
    <property type="project" value="TreeGrafter"/>
</dbReference>
<keyword evidence="8" id="KW-1185">Reference proteome</keyword>
<evidence type="ECO:0000256" key="3">
    <source>
        <dbReference type="ARBA" id="ARBA00022692"/>
    </source>
</evidence>
<feature type="transmembrane region" description="Helical" evidence="6">
    <location>
        <begin position="38"/>
        <end position="63"/>
    </location>
</feature>
<comment type="subcellular location">
    <subcellularLocation>
        <location evidence="1">Cell membrane</location>
        <topology evidence="1">Multi-pass membrane protein</topology>
    </subcellularLocation>
</comment>
<dbReference type="RefSeq" id="WP_101226318.1">
    <property type="nucleotide sequence ID" value="NZ_PISD01000026.1"/>
</dbReference>
<feature type="transmembrane region" description="Helical" evidence="6">
    <location>
        <begin position="75"/>
        <end position="92"/>
    </location>
</feature>
<evidence type="ECO:0000313" key="7">
    <source>
        <dbReference type="EMBL" id="PKG28690.1"/>
    </source>
</evidence>
<dbReference type="EMBL" id="PISD01000026">
    <property type="protein sequence ID" value="PKG28690.1"/>
    <property type="molecule type" value="Genomic_DNA"/>
</dbReference>